<accession>A0AAV0GJ78</accession>
<dbReference type="Proteomes" id="UP001152523">
    <property type="component" value="Unassembled WGS sequence"/>
</dbReference>
<dbReference type="Pfam" id="PF08387">
    <property type="entry name" value="FBD"/>
    <property type="match status" value="1"/>
</dbReference>
<dbReference type="EMBL" id="CAMAPF010001134">
    <property type="protein sequence ID" value="CAH9147557.1"/>
    <property type="molecule type" value="Genomic_DNA"/>
</dbReference>
<organism evidence="2 3">
    <name type="scientific">Cuscuta epithymum</name>
    <dbReference type="NCBI Taxonomy" id="186058"/>
    <lineage>
        <taxon>Eukaryota</taxon>
        <taxon>Viridiplantae</taxon>
        <taxon>Streptophyta</taxon>
        <taxon>Embryophyta</taxon>
        <taxon>Tracheophyta</taxon>
        <taxon>Spermatophyta</taxon>
        <taxon>Magnoliopsida</taxon>
        <taxon>eudicotyledons</taxon>
        <taxon>Gunneridae</taxon>
        <taxon>Pentapetalae</taxon>
        <taxon>asterids</taxon>
        <taxon>lamiids</taxon>
        <taxon>Solanales</taxon>
        <taxon>Convolvulaceae</taxon>
        <taxon>Cuscuteae</taxon>
        <taxon>Cuscuta</taxon>
        <taxon>Cuscuta subgen. Cuscuta</taxon>
    </lineage>
</organism>
<comment type="caution">
    <text evidence="2">The sequence shown here is derived from an EMBL/GenBank/DDBJ whole genome shotgun (WGS) entry which is preliminary data.</text>
</comment>
<reference evidence="2" key="1">
    <citation type="submission" date="2022-07" db="EMBL/GenBank/DDBJ databases">
        <authorList>
            <person name="Macas J."/>
            <person name="Novak P."/>
            <person name="Neumann P."/>
        </authorList>
    </citation>
    <scope>NUCLEOTIDE SEQUENCE</scope>
</reference>
<keyword evidence="3" id="KW-1185">Reference proteome</keyword>
<name>A0AAV0GJ78_9ASTE</name>
<dbReference type="InterPro" id="IPR006566">
    <property type="entry name" value="FBD"/>
</dbReference>
<evidence type="ECO:0000259" key="1">
    <source>
        <dbReference type="SMART" id="SM00579"/>
    </source>
</evidence>
<protein>
    <recommendedName>
        <fullName evidence="1">FBD domain-containing protein</fullName>
    </recommendedName>
</protein>
<feature type="domain" description="FBD" evidence="1">
    <location>
        <begin position="47"/>
        <end position="120"/>
    </location>
</feature>
<dbReference type="SMART" id="SM00579">
    <property type="entry name" value="FBD"/>
    <property type="match status" value="1"/>
</dbReference>
<sequence length="120" mass="13381">MGEMASVLFIVRMSPNLQDIIIHLYNIVGTADQKPSPKSLDVEENSDVKLNQLRSVQFSGFTGTRNQMVLAKLLLTKSPRLNKMVIKPNTKQCNAKRGFSILKELIRLPRPSAAAEIIFG</sequence>
<gene>
    <name evidence="2" type="ORF">CEPIT_LOCUS43834</name>
</gene>
<proteinExistence type="predicted"/>
<evidence type="ECO:0000313" key="2">
    <source>
        <dbReference type="EMBL" id="CAH9147557.1"/>
    </source>
</evidence>
<evidence type="ECO:0000313" key="3">
    <source>
        <dbReference type="Proteomes" id="UP001152523"/>
    </source>
</evidence>
<dbReference type="AlphaFoldDB" id="A0AAV0GJ78"/>